<dbReference type="Pfam" id="PF07885">
    <property type="entry name" value="Ion_trans_2"/>
    <property type="match status" value="1"/>
</dbReference>
<evidence type="ECO:0000256" key="7">
    <source>
        <dbReference type="ARBA" id="ARBA00023303"/>
    </source>
</evidence>
<protein>
    <submittedName>
        <fullName evidence="10">Potassium voltage-gated channel subfamily KQT possible potassium channel, VIC family</fullName>
    </submittedName>
</protein>
<feature type="domain" description="Potassium channel" evidence="9">
    <location>
        <begin position="125"/>
        <end position="203"/>
    </location>
</feature>
<evidence type="ECO:0000256" key="3">
    <source>
        <dbReference type="ARBA" id="ARBA00022692"/>
    </source>
</evidence>
<evidence type="ECO:0000256" key="1">
    <source>
        <dbReference type="ARBA" id="ARBA00004141"/>
    </source>
</evidence>
<sequence>MTEPRRDAWERRAEWPLTLAAIAFLGAYAWPILDPSLGRPWSTLCTAVTTAVWALFALDYLVRLVLSRQRRRFVRGNLLDLAIIVLPVLRPLRLLRLFTLLSLLNRYAGMSLRGRVAVYVGGSTLLVLLLGALAVLDAERGAEDTSITSFGDALWWSVTTVTSVGYGDTYPVTTAGRFVGVALMLTGIGLIGVVTASVATWLVQQVSDADEEAEAARRRDLLALSGEIAALREELARRT</sequence>
<feature type="transmembrane region" description="Helical" evidence="8">
    <location>
        <begin position="12"/>
        <end position="29"/>
    </location>
</feature>
<dbReference type="PANTHER" id="PTHR11537:SF254">
    <property type="entry name" value="POTASSIUM VOLTAGE-GATED CHANNEL PROTEIN SHAB"/>
    <property type="match status" value="1"/>
</dbReference>
<feature type="transmembrane region" description="Helical" evidence="8">
    <location>
        <begin position="116"/>
        <end position="135"/>
    </location>
</feature>
<dbReference type="GO" id="GO:0005249">
    <property type="term" value="F:voltage-gated potassium channel activity"/>
    <property type="evidence" value="ECO:0007669"/>
    <property type="project" value="InterPro"/>
</dbReference>
<feature type="transmembrane region" description="Helical" evidence="8">
    <location>
        <begin position="178"/>
        <end position="203"/>
    </location>
</feature>
<keyword evidence="7 10" id="KW-0407">Ion channel</keyword>
<dbReference type="SUPFAM" id="SSF81324">
    <property type="entry name" value="Voltage-gated potassium channels"/>
    <property type="match status" value="1"/>
</dbReference>
<evidence type="ECO:0000256" key="4">
    <source>
        <dbReference type="ARBA" id="ARBA00022989"/>
    </source>
</evidence>
<evidence type="ECO:0000256" key="8">
    <source>
        <dbReference type="SAM" id="Phobius"/>
    </source>
</evidence>
<keyword evidence="6 8" id="KW-0472">Membrane</keyword>
<dbReference type="GO" id="GO:0001508">
    <property type="term" value="P:action potential"/>
    <property type="evidence" value="ECO:0007669"/>
    <property type="project" value="TreeGrafter"/>
</dbReference>
<dbReference type="InterPro" id="IPR013099">
    <property type="entry name" value="K_chnl_dom"/>
</dbReference>
<dbReference type="Gene3D" id="1.10.287.70">
    <property type="match status" value="1"/>
</dbReference>
<keyword evidence="2" id="KW-0813">Transport</keyword>
<keyword evidence="3 8" id="KW-0812">Transmembrane</keyword>
<keyword evidence="4 8" id="KW-1133">Transmembrane helix</keyword>
<accession>A0A6J4NID3</accession>
<dbReference type="GO" id="GO:0008076">
    <property type="term" value="C:voltage-gated potassium channel complex"/>
    <property type="evidence" value="ECO:0007669"/>
    <property type="project" value="InterPro"/>
</dbReference>
<feature type="transmembrane region" description="Helical" evidence="8">
    <location>
        <begin position="41"/>
        <end position="66"/>
    </location>
</feature>
<dbReference type="Gene3D" id="1.20.120.350">
    <property type="entry name" value="Voltage-gated potassium channels. Chain C"/>
    <property type="match status" value="1"/>
</dbReference>
<comment type="subcellular location">
    <subcellularLocation>
        <location evidence="1">Membrane</location>
        <topology evidence="1">Multi-pass membrane protein</topology>
    </subcellularLocation>
</comment>
<gene>
    <name evidence="10" type="ORF">AVDCRST_MAG35-173</name>
</gene>
<dbReference type="InterPro" id="IPR028325">
    <property type="entry name" value="VG_K_chnl"/>
</dbReference>
<evidence type="ECO:0000256" key="2">
    <source>
        <dbReference type="ARBA" id="ARBA00022448"/>
    </source>
</evidence>
<reference evidence="10" key="1">
    <citation type="submission" date="2020-02" db="EMBL/GenBank/DDBJ databases">
        <authorList>
            <person name="Meier V. D."/>
        </authorList>
    </citation>
    <scope>NUCLEOTIDE SEQUENCE</scope>
    <source>
        <strain evidence="10">AVDCRST_MAG35</strain>
    </source>
</reference>
<dbReference type="EMBL" id="CADCUY010000034">
    <property type="protein sequence ID" value="CAA9386845.1"/>
    <property type="molecule type" value="Genomic_DNA"/>
</dbReference>
<dbReference type="InterPro" id="IPR027359">
    <property type="entry name" value="Volt_channel_dom_sf"/>
</dbReference>
<dbReference type="AlphaFoldDB" id="A0A6J4NID3"/>
<name>A0A6J4NID3_9ACTN</name>
<organism evidence="10">
    <name type="scientific">uncultured Quadrisphaera sp</name>
    <dbReference type="NCBI Taxonomy" id="904978"/>
    <lineage>
        <taxon>Bacteria</taxon>
        <taxon>Bacillati</taxon>
        <taxon>Actinomycetota</taxon>
        <taxon>Actinomycetes</taxon>
        <taxon>Kineosporiales</taxon>
        <taxon>Kineosporiaceae</taxon>
        <taxon>Quadrisphaera</taxon>
        <taxon>environmental samples</taxon>
    </lineage>
</organism>
<evidence type="ECO:0000313" key="10">
    <source>
        <dbReference type="EMBL" id="CAA9386845.1"/>
    </source>
</evidence>
<evidence type="ECO:0000256" key="6">
    <source>
        <dbReference type="ARBA" id="ARBA00023136"/>
    </source>
</evidence>
<feature type="transmembrane region" description="Helical" evidence="8">
    <location>
        <begin position="147"/>
        <end position="166"/>
    </location>
</feature>
<evidence type="ECO:0000259" key="9">
    <source>
        <dbReference type="Pfam" id="PF07885"/>
    </source>
</evidence>
<evidence type="ECO:0000256" key="5">
    <source>
        <dbReference type="ARBA" id="ARBA00023065"/>
    </source>
</evidence>
<keyword evidence="5" id="KW-0406">Ion transport</keyword>
<dbReference type="Gene3D" id="1.20.5.110">
    <property type="match status" value="1"/>
</dbReference>
<dbReference type="PANTHER" id="PTHR11537">
    <property type="entry name" value="VOLTAGE-GATED POTASSIUM CHANNEL"/>
    <property type="match status" value="1"/>
</dbReference>
<proteinExistence type="predicted"/>